<keyword evidence="3" id="KW-1003">Cell membrane</keyword>
<accession>A0A347WL47</accession>
<dbReference type="SUPFAM" id="SSF90123">
    <property type="entry name" value="ABC transporter transmembrane region"/>
    <property type="match status" value="1"/>
</dbReference>
<dbReference type="Pfam" id="PF00005">
    <property type="entry name" value="ABC_tran"/>
    <property type="match status" value="1"/>
</dbReference>
<feature type="transmembrane region" description="Helical" evidence="9">
    <location>
        <begin position="155"/>
        <end position="172"/>
    </location>
</feature>
<dbReference type="KEGG" id="abae:CL176_07230"/>
<feature type="transmembrane region" description="Helical" evidence="9">
    <location>
        <begin position="70"/>
        <end position="87"/>
    </location>
</feature>
<evidence type="ECO:0000256" key="4">
    <source>
        <dbReference type="ARBA" id="ARBA00022692"/>
    </source>
</evidence>
<dbReference type="RefSeq" id="WP_118990704.1">
    <property type="nucleotide sequence ID" value="NZ_CP023434.1"/>
</dbReference>
<dbReference type="GO" id="GO:0015421">
    <property type="term" value="F:ABC-type oligopeptide transporter activity"/>
    <property type="evidence" value="ECO:0007669"/>
    <property type="project" value="TreeGrafter"/>
</dbReference>
<dbReference type="PROSITE" id="PS50893">
    <property type="entry name" value="ABC_TRANSPORTER_2"/>
    <property type="match status" value="1"/>
</dbReference>
<sequence>MAKKQGGSKAEQRHTIKRLLAYLKPYQQTLWLTIAMTVLVTLISIASPIVMGEVLSYLQRVLTQGEAIDFRHILNLALILAGMYLLSSGAEIVSERSLVQLSQSLIRDMREDVSQKIRRIPLSYFDQHQTGDVLSRMTNDIDTVGRNIQLSVSQIFSSLLLVLGIILMMLWLSPVLSAVFFLTIPLNFFATRFITHRSRRYFRAKSKGLGQMVGFVEENFTGTDLIKAYGHEEQSAKDFQAINDALYEVSYKASFMGGILLPIMTFIGNLAYVFIAIVGGFLVIQQRILIGDVLAFIQYSQTIRRPLDIIADMANTLQETLASAYRVFALLDAPEEAERQEARLDGAIQSIEFNHVSFAYEADQPVIQDFNLKVEQGETIAIVGHTGAGKTTLVNLLLRFYDVSRGSITINGVDIRDVSRDTLRQCFGMVLQETWLIQGSIADNIRYGKEDATDEEVVLAAKAAHAHRFIQTLPDGYATILNEDATNISQGQRQLLTIARAFVSDPDILVLDEATSSVDTRTEQLIQEGMNNLMQGRTNFVIAHRLSTIVGADTILVMEAGNVVEQGSHEELMDRKGHYYDLYQSQFMGEAI</sequence>
<dbReference type="FunFam" id="3.40.50.300:FF:000287">
    <property type="entry name" value="Multidrug ABC transporter ATP-binding protein"/>
    <property type="match status" value="1"/>
</dbReference>
<evidence type="ECO:0000256" key="2">
    <source>
        <dbReference type="ARBA" id="ARBA00022448"/>
    </source>
</evidence>
<keyword evidence="7 9" id="KW-1133">Transmembrane helix</keyword>
<name>A0A347WL47_9LACT</name>
<dbReference type="FunFam" id="1.20.1560.10:FF:000011">
    <property type="entry name" value="Multidrug ABC transporter ATP-binding protein"/>
    <property type="match status" value="1"/>
</dbReference>
<dbReference type="PANTHER" id="PTHR43394">
    <property type="entry name" value="ATP-DEPENDENT PERMEASE MDL1, MITOCHONDRIAL"/>
    <property type="match status" value="1"/>
</dbReference>
<evidence type="ECO:0000256" key="9">
    <source>
        <dbReference type="SAM" id="Phobius"/>
    </source>
</evidence>
<dbReference type="GO" id="GO:0005524">
    <property type="term" value="F:ATP binding"/>
    <property type="evidence" value="ECO:0007669"/>
    <property type="project" value="UniProtKB-KW"/>
</dbReference>
<keyword evidence="2" id="KW-0813">Transport</keyword>
<protein>
    <submittedName>
        <fullName evidence="12">ABC transporter</fullName>
    </submittedName>
</protein>
<dbReference type="InterPro" id="IPR003439">
    <property type="entry name" value="ABC_transporter-like_ATP-bd"/>
</dbReference>
<dbReference type="PROSITE" id="PS50929">
    <property type="entry name" value="ABC_TM1F"/>
    <property type="match status" value="1"/>
</dbReference>
<dbReference type="InterPro" id="IPR011527">
    <property type="entry name" value="ABC1_TM_dom"/>
</dbReference>
<feature type="domain" description="ABC transmembrane type-1" evidence="11">
    <location>
        <begin position="31"/>
        <end position="319"/>
    </location>
</feature>
<dbReference type="InterPro" id="IPR003593">
    <property type="entry name" value="AAA+_ATPase"/>
</dbReference>
<evidence type="ECO:0000313" key="12">
    <source>
        <dbReference type="EMBL" id="AXY25804.1"/>
    </source>
</evidence>
<evidence type="ECO:0000256" key="1">
    <source>
        <dbReference type="ARBA" id="ARBA00004651"/>
    </source>
</evidence>
<dbReference type="Proteomes" id="UP000263232">
    <property type="component" value="Chromosome"/>
</dbReference>
<evidence type="ECO:0000313" key="13">
    <source>
        <dbReference type="Proteomes" id="UP000263232"/>
    </source>
</evidence>
<dbReference type="GO" id="GO:0005886">
    <property type="term" value="C:plasma membrane"/>
    <property type="evidence" value="ECO:0007669"/>
    <property type="project" value="UniProtKB-SubCell"/>
</dbReference>
<comment type="subcellular location">
    <subcellularLocation>
        <location evidence="1">Cell membrane</location>
        <topology evidence="1">Multi-pass membrane protein</topology>
    </subcellularLocation>
</comment>
<gene>
    <name evidence="12" type="ORF">CL176_07230</name>
</gene>
<dbReference type="InterPro" id="IPR017871">
    <property type="entry name" value="ABC_transporter-like_CS"/>
</dbReference>
<feature type="transmembrane region" description="Helical" evidence="9">
    <location>
        <begin position="30"/>
        <end position="50"/>
    </location>
</feature>
<dbReference type="AlphaFoldDB" id="A0A347WL47"/>
<dbReference type="OrthoDB" id="9770415at2"/>
<keyword evidence="4 9" id="KW-0812">Transmembrane</keyword>
<keyword evidence="6" id="KW-0067">ATP-binding</keyword>
<dbReference type="InterPro" id="IPR027417">
    <property type="entry name" value="P-loop_NTPase"/>
</dbReference>
<evidence type="ECO:0000256" key="3">
    <source>
        <dbReference type="ARBA" id="ARBA00022475"/>
    </source>
</evidence>
<feature type="transmembrane region" description="Helical" evidence="9">
    <location>
        <begin position="178"/>
        <end position="195"/>
    </location>
</feature>
<feature type="domain" description="ABC transporter" evidence="10">
    <location>
        <begin position="351"/>
        <end position="585"/>
    </location>
</feature>
<evidence type="ECO:0000256" key="5">
    <source>
        <dbReference type="ARBA" id="ARBA00022741"/>
    </source>
</evidence>
<dbReference type="Pfam" id="PF00664">
    <property type="entry name" value="ABC_membrane"/>
    <property type="match status" value="1"/>
</dbReference>
<dbReference type="Gene3D" id="1.20.1560.10">
    <property type="entry name" value="ABC transporter type 1, transmembrane domain"/>
    <property type="match status" value="1"/>
</dbReference>
<evidence type="ECO:0000256" key="8">
    <source>
        <dbReference type="ARBA" id="ARBA00023136"/>
    </source>
</evidence>
<dbReference type="SUPFAM" id="SSF52540">
    <property type="entry name" value="P-loop containing nucleoside triphosphate hydrolases"/>
    <property type="match status" value="1"/>
</dbReference>
<evidence type="ECO:0000259" key="11">
    <source>
        <dbReference type="PROSITE" id="PS50929"/>
    </source>
</evidence>
<dbReference type="CDD" id="cd03254">
    <property type="entry name" value="ABCC_Glucan_exporter_like"/>
    <property type="match status" value="1"/>
</dbReference>
<keyword evidence="5" id="KW-0547">Nucleotide-binding</keyword>
<organism evidence="12 13">
    <name type="scientific">Suicoccus acidiformans</name>
    <dbReference type="NCBI Taxonomy" id="2036206"/>
    <lineage>
        <taxon>Bacteria</taxon>
        <taxon>Bacillati</taxon>
        <taxon>Bacillota</taxon>
        <taxon>Bacilli</taxon>
        <taxon>Lactobacillales</taxon>
        <taxon>Aerococcaceae</taxon>
        <taxon>Suicoccus</taxon>
    </lineage>
</organism>
<keyword evidence="13" id="KW-1185">Reference proteome</keyword>
<dbReference type="PANTHER" id="PTHR43394:SF1">
    <property type="entry name" value="ATP-BINDING CASSETTE SUB-FAMILY B MEMBER 10, MITOCHONDRIAL"/>
    <property type="match status" value="1"/>
</dbReference>
<dbReference type="EMBL" id="CP023434">
    <property type="protein sequence ID" value="AXY25804.1"/>
    <property type="molecule type" value="Genomic_DNA"/>
</dbReference>
<reference evidence="12 13" key="1">
    <citation type="submission" date="2017-09" db="EMBL/GenBank/DDBJ databases">
        <title>Complete genome sequence of Oxytococcus suis strain ZY16052.</title>
        <authorList>
            <person name="Li F."/>
        </authorList>
    </citation>
    <scope>NUCLEOTIDE SEQUENCE [LARGE SCALE GENOMIC DNA]</scope>
    <source>
        <strain evidence="12 13">ZY16052</strain>
    </source>
</reference>
<evidence type="ECO:0000256" key="6">
    <source>
        <dbReference type="ARBA" id="ARBA00022840"/>
    </source>
</evidence>
<evidence type="ECO:0000256" key="7">
    <source>
        <dbReference type="ARBA" id="ARBA00022989"/>
    </source>
</evidence>
<dbReference type="InterPro" id="IPR039421">
    <property type="entry name" value="Type_1_exporter"/>
</dbReference>
<evidence type="ECO:0000259" key="10">
    <source>
        <dbReference type="PROSITE" id="PS50893"/>
    </source>
</evidence>
<keyword evidence="8 9" id="KW-0472">Membrane</keyword>
<dbReference type="PROSITE" id="PS00211">
    <property type="entry name" value="ABC_TRANSPORTER_1"/>
    <property type="match status" value="1"/>
</dbReference>
<proteinExistence type="predicted"/>
<dbReference type="Gene3D" id="3.40.50.300">
    <property type="entry name" value="P-loop containing nucleotide triphosphate hydrolases"/>
    <property type="match status" value="1"/>
</dbReference>
<dbReference type="GO" id="GO:0016887">
    <property type="term" value="F:ATP hydrolysis activity"/>
    <property type="evidence" value="ECO:0007669"/>
    <property type="project" value="InterPro"/>
</dbReference>
<dbReference type="InterPro" id="IPR036640">
    <property type="entry name" value="ABC1_TM_sf"/>
</dbReference>
<dbReference type="SMART" id="SM00382">
    <property type="entry name" value="AAA"/>
    <property type="match status" value="1"/>
</dbReference>
<feature type="transmembrane region" description="Helical" evidence="9">
    <location>
        <begin position="259"/>
        <end position="284"/>
    </location>
</feature>
<dbReference type="CDD" id="cd18547">
    <property type="entry name" value="ABC_6TM_Tm288_like"/>
    <property type="match status" value="1"/>
</dbReference>